<dbReference type="Proteomes" id="UP000032274">
    <property type="component" value="Unassembled WGS sequence"/>
</dbReference>
<name>A0AA40MKS5_STAAU</name>
<proteinExistence type="predicted"/>
<reference evidence="2 3" key="1">
    <citation type="submission" date="2015-01" db="EMBL/GenBank/DDBJ databases">
        <title>Characterization of Swiss Staphylococcus aureus strains involved in food poisoning.</title>
        <authorList>
            <person name="Crovadore J."/>
            <person name="Chablais R."/>
            <person name="Tonacini J."/>
            <person name="Schnyder B."/>
            <person name="Lefort F."/>
        </authorList>
    </citation>
    <scope>NUCLEOTIDE SEQUENCE [LARGE SCALE GENOMIC DNA]</scope>
    <source>
        <strain evidence="2 3">SA-120</strain>
    </source>
</reference>
<sequence>AQGAGSADRLLAGGMAEQGRDPLALSLERLFRRQCLWPAGRGAPLFQHRARRSDPEPGHAAGRAGAGAFAARPHRQSEGRARAAETGDRRDGGCRADHQGAGGDDPPGRAPCQQIPGRPAQRHLFRRLGAAPGARPGGRRRHRADGAD</sequence>
<feature type="non-terminal residue" evidence="2">
    <location>
        <position position="1"/>
    </location>
</feature>
<evidence type="ECO:0000313" key="2">
    <source>
        <dbReference type="EMBL" id="KIU01425.1"/>
    </source>
</evidence>
<evidence type="ECO:0000256" key="1">
    <source>
        <dbReference type="SAM" id="MobiDB-lite"/>
    </source>
</evidence>
<evidence type="ECO:0000313" key="3">
    <source>
        <dbReference type="Proteomes" id="UP000032274"/>
    </source>
</evidence>
<dbReference type="AlphaFoldDB" id="A0AA40MKS5"/>
<accession>A0AA40MKS5</accession>
<protein>
    <submittedName>
        <fullName evidence="2">Uncharacterized protein</fullName>
    </submittedName>
</protein>
<feature type="region of interest" description="Disordered" evidence="1">
    <location>
        <begin position="41"/>
        <end position="148"/>
    </location>
</feature>
<feature type="compositionally biased region" description="Basic and acidic residues" evidence="1">
    <location>
        <begin position="75"/>
        <end position="98"/>
    </location>
</feature>
<feature type="compositionally biased region" description="Low complexity" evidence="1">
    <location>
        <begin position="58"/>
        <end position="71"/>
    </location>
</feature>
<comment type="caution">
    <text evidence="2">The sequence shown here is derived from an EMBL/GenBank/DDBJ whole genome shotgun (WGS) entry which is preliminary data.</text>
</comment>
<organism evidence="2 3">
    <name type="scientific">Staphylococcus aureus</name>
    <dbReference type="NCBI Taxonomy" id="1280"/>
    <lineage>
        <taxon>Bacteria</taxon>
        <taxon>Bacillati</taxon>
        <taxon>Bacillota</taxon>
        <taxon>Bacilli</taxon>
        <taxon>Bacillales</taxon>
        <taxon>Staphylococcaceae</taxon>
        <taxon>Staphylococcus</taxon>
    </lineage>
</organism>
<feature type="non-terminal residue" evidence="2">
    <location>
        <position position="148"/>
    </location>
</feature>
<feature type="compositionally biased region" description="Basic residues" evidence="1">
    <location>
        <begin position="137"/>
        <end position="148"/>
    </location>
</feature>
<gene>
    <name evidence="2" type="ORF">QU38_01700</name>
</gene>
<dbReference type="EMBL" id="JXIG01000369">
    <property type="protein sequence ID" value="KIU01425.1"/>
    <property type="molecule type" value="Genomic_DNA"/>
</dbReference>